<evidence type="ECO:0000256" key="6">
    <source>
        <dbReference type="SAM" id="Phobius"/>
    </source>
</evidence>
<dbReference type="PANTHER" id="PTHR13414:SF9">
    <property type="entry name" value="PROTON-COUPLED ZINC ANTIPORTER SLC30A9, MITOCHONDRIAL"/>
    <property type="match status" value="1"/>
</dbReference>
<comment type="subcellular location">
    <subcellularLocation>
        <location evidence="1">Membrane</location>
        <topology evidence="1">Multi-pass membrane protein</topology>
    </subcellularLocation>
</comment>
<reference evidence="9" key="1">
    <citation type="submission" date="2016-10" db="EMBL/GenBank/DDBJ databases">
        <authorList>
            <person name="Varghese N."/>
            <person name="Submissions S."/>
        </authorList>
    </citation>
    <scope>NUCLEOTIDE SEQUENCE [LARGE SCALE GENOMIC DNA]</scope>
    <source>
        <strain evidence="9">DSM 17933</strain>
    </source>
</reference>
<keyword evidence="2" id="KW-0813">Transport</keyword>
<gene>
    <name evidence="8" type="ORF">SAMN05421827_10958</name>
</gene>
<feature type="transmembrane region" description="Helical" evidence="6">
    <location>
        <begin position="74"/>
        <end position="94"/>
    </location>
</feature>
<dbReference type="InterPro" id="IPR040177">
    <property type="entry name" value="SLC30A9"/>
</dbReference>
<dbReference type="EMBL" id="FNCH01000009">
    <property type="protein sequence ID" value="SDG65861.1"/>
    <property type="molecule type" value="Genomic_DNA"/>
</dbReference>
<dbReference type="InterPro" id="IPR002524">
    <property type="entry name" value="Cation_efflux"/>
</dbReference>
<accession>A0A1G7W1S1</accession>
<evidence type="ECO:0000256" key="3">
    <source>
        <dbReference type="ARBA" id="ARBA00022692"/>
    </source>
</evidence>
<evidence type="ECO:0000256" key="2">
    <source>
        <dbReference type="ARBA" id="ARBA00022448"/>
    </source>
</evidence>
<name>A0A1G7W1S1_9SPHI</name>
<dbReference type="InterPro" id="IPR036837">
    <property type="entry name" value="Cation_efflux_CTD_sf"/>
</dbReference>
<dbReference type="InterPro" id="IPR058533">
    <property type="entry name" value="Cation_efflux_TM"/>
</dbReference>
<evidence type="ECO:0000313" key="8">
    <source>
        <dbReference type="EMBL" id="SDG65861.1"/>
    </source>
</evidence>
<keyword evidence="5 6" id="KW-0472">Membrane</keyword>
<feature type="transmembrane region" description="Helical" evidence="6">
    <location>
        <begin position="191"/>
        <end position="208"/>
    </location>
</feature>
<evidence type="ECO:0000256" key="5">
    <source>
        <dbReference type="ARBA" id="ARBA00023136"/>
    </source>
</evidence>
<evidence type="ECO:0000256" key="1">
    <source>
        <dbReference type="ARBA" id="ARBA00004141"/>
    </source>
</evidence>
<dbReference type="Pfam" id="PF01545">
    <property type="entry name" value="Cation_efflux"/>
    <property type="match status" value="1"/>
</dbReference>
<dbReference type="NCBIfam" id="TIGR01297">
    <property type="entry name" value="CDF"/>
    <property type="match status" value="1"/>
</dbReference>
<dbReference type="SUPFAM" id="SSF160240">
    <property type="entry name" value="Cation efflux protein cytoplasmic domain-like"/>
    <property type="match status" value="1"/>
</dbReference>
<dbReference type="GO" id="GO:0016020">
    <property type="term" value="C:membrane"/>
    <property type="evidence" value="ECO:0007669"/>
    <property type="project" value="UniProtKB-SubCell"/>
</dbReference>
<dbReference type="GO" id="GO:0006829">
    <property type="term" value="P:zinc ion transport"/>
    <property type="evidence" value="ECO:0007669"/>
    <property type="project" value="InterPro"/>
</dbReference>
<dbReference type="AlphaFoldDB" id="A0A1G7W1S1"/>
<dbReference type="Gene3D" id="1.20.1510.10">
    <property type="entry name" value="Cation efflux protein transmembrane domain"/>
    <property type="match status" value="1"/>
</dbReference>
<feature type="transmembrane region" description="Helical" evidence="6">
    <location>
        <begin position="156"/>
        <end position="179"/>
    </location>
</feature>
<feature type="transmembrane region" description="Helical" evidence="6">
    <location>
        <begin position="114"/>
        <end position="135"/>
    </location>
</feature>
<sequence length="313" mass="34554">MARANNSIYSALAANLLIAVTKFIAGAVTNSSSMIAEGIHSTVDTSNQLLLLYGLKRSVKPPDKSRPFGYGKELYFWSFIVSIMIFGLGGVVSISQGIAHIRRPEILGNPTWNYVVLGLSFVFEGASLLVAMKEFNKTRKGLPWWKAIIKSKDPSGFLVLFEDGAAVVGLLIVFIFMVFSHHLNLPFLDGLASVLVGTLLIFVSFILARESRSLLMGEGLTPETQQKLKDLVENDPDVIKVTSILSQYQSPKEVLLVLILTFKAELNTTDLTNAIDRLRDKIKAKYDVIKFVIIQPQSADVEENDFSQDINLG</sequence>
<dbReference type="GO" id="GO:0008324">
    <property type="term" value="F:monoatomic cation transmembrane transporter activity"/>
    <property type="evidence" value="ECO:0007669"/>
    <property type="project" value="InterPro"/>
</dbReference>
<feature type="domain" description="Cation efflux protein transmembrane" evidence="7">
    <location>
        <begin position="10"/>
        <end position="216"/>
    </location>
</feature>
<keyword evidence="3 6" id="KW-0812">Transmembrane</keyword>
<dbReference type="Proteomes" id="UP000199643">
    <property type="component" value="Unassembled WGS sequence"/>
</dbReference>
<evidence type="ECO:0000313" key="9">
    <source>
        <dbReference type="Proteomes" id="UP000199643"/>
    </source>
</evidence>
<dbReference type="OrthoDB" id="9806522at2"/>
<dbReference type="SUPFAM" id="SSF161111">
    <property type="entry name" value="Cation efflux protein transmembrane domain-like"/>
    <property type="match status" value="1"/>
</dbReference>
<dbReference type="InterPro" id="IPR027469">
    <property type="entry name" value="Cation_efflux_TMD_sf"/>
</dbReference>
<keyword evidence="9" id="KW-1185">Reference proteome</keyword>
<organism evidence="8 9">
    <name type="scientific">Pedobacter terrae</name>
    <dbReference type="NCBI Taxonomy" id="405671"/>
    <lineage>
        <taxon>Bacteria</taxon>
        <taxon>Pseudomonadati</taxon>
        <taxon>Bacteroidota</taxon>
        <taxon>Sphingobacteriia</taxon>
        <taxon>Sphingobacteriales</taxon>
        <taxon>Sphingobacteriaceae</taxon>
        <taxon>Pedobacter</taxon>
    </lineage>
</organism>
<keyword evidence="4 6" id="KW-1133">Transmembrane helix</keyword>
<evidence type="ECO:0000259" key="7">
    <source>
        <dbReference type="Pfam" id="PF01545"/>
    </source>
</evidence>
<protein>
    <submittedName>
        <fullName evidence="8">Cation diffusion facilitator family transporter</fullName>
    </submittedName>
</protein>
<proteinExistence type="predicted"/>
<dbReference type="RefSeq" id="WP_090500434.1">
    <property type="nucleotide sequence ID" value="NZ_FNCH01000009.1"/>
</dbReference>
<dbReference type="PANTHER" id="PTHR13414">
    <property type="entry name" value="HUEL-CATION TRANSPORTER"/>
    <property type="match status" value="1"/>
</dbReference>
<evidence type="ECO:0000256" key="4">
    <source>
        <dbReference type="ARBA" id="ARBA00022989"/>
    </source>
</evidence>